<evidence type="ECO:0008006" key="4">
    <source>
        <dbReference type="Google" id="ProtNLM"/>
    </source>
</evidence>
<proteinExistence type="predicted"/>
<feature type="signal peptide" evidence="1">
    <location>
        <begin position="1"/>
        <end position="23"/>
    </location>
</feature>
<comment type="caution">
    <text evidence="2">The sequence shown here is derived from an EMBL/GenBank/DDBJ whole genome shotgun (WGS) entry which is preliminary data.</text>
</comment>
<keyword evidence="3" id="KW-1185">Reference proteome</keyword>
<name>A0A947GFV5_9HYPH</name>
<dbReference type="AlphaFoldDB" id="A0A947GFV5"/>
<dbReference type="EMBL" id="JAHHZF010000033">
    <property type="protein sequence ID" value="MBT9293331.1"/>
    <property type="molecule type" value="Genomic_DNA"/>
</dbReference>
<dbReference type="RefSeq" id="WP_261971819.1">
    <property type="nucleotide sequence ID" value="NZ_JAHHZF010000033.1"/>
</dbReference>
<accession>A0A947GFV5</accession>
<organism evidence="2 3">
    <name type="scientific">Prosthecodimorpha staleyi</name>
    <dbReference type="NCBI Taxonomy" id="2840188"/>
    <lineage>
        <taxon>Bacteria</taxon>
        <taxon>Pseudomonadati</taxon>
        <taxon>Pseudomonadota</taxon>
        <taxon>Alphaproteobacteria</taxon>
        <taxon>Hyphomicrobiales</taxon>
        <taxon>Ancalomicrobiaceae</taxon>
        <taxon>Prosthecodimorpha</taxon>
    </lineage>
</organism>
<gene>
    <name evidence="2" type="ORF">KL771_28040</name>
</gene>
<evidence type="ECO:0000313" key="3">
    <source>
        <dbReference type="Proteomes" id="UP000766595"/>
    </source>
</evidence>
<sequence length="124" mass="12021">MTPILTKSHAFAAAAAGNLFAIAATAGAALAAGVSAPIIGIVDKLGVDAATMGDVHHLGAYQVKAGGTIAAGDPLTSDSNGQAVKAVVTNSTVVWVGAIALEAGVSGDLVRCLIVQTTLSKPSA</sequence>
<evidence type="ECO:0000256" key="1">
    <source>
        <dbReference type="SAM" id="SignalP"/>
    </source>
</evidence>
<reference evidence="2 3" key="1">
    <citation type="submission" date="2021-06" db="EMBL/GenBank/DDBJ databases">
        <authorList>
            <person name="Grouzdev D.S."/>
            <person name="Koziaeva V."/>
        </authorList>
    </citation>
    <scope>NUCLEOTIDE SEQUENCE [LARGE SCALE GENOMIC DNA]</scope>
    <source>
        <strain evidence="2 3">22</strain>
    </source>
</reference>
<evidence type="ECO:0000313" key="2">
    <source>
        <dbReference type="EMBL" id="MBT9293331.1"/>
    </source>
</evidence>
<keyword evidence="1" id="KW-0732">Signal</keyword>
<protein>
    <recommendedName>
        <fullName evidence="4">DUF2190 family protein</fullName>
    </recommendedName>
</protein>
<dbReference type="Proteomes" id="UP000766595">
    <property type="component" value="Unassembled WGS sequence"/>
</dbReference>
<feature type="chain" id="PRO_5037047269" description="DUF2190 family protein" evidence="1">
    <location>
        <begin position="24"/>
        <end position="124"/>
    </location>
</feature>